<protein>
    <recommendedName>
        <fullName evidence="1">PKD/Chitinase domain-containing protein</fullName>
    </recommendedName>
</protein>
<proteinExistence type="predicted"/>
<dbReference type="Gene3D" id="2.60.40.10">
    <property type="entry name" value="Immunoglobulins"/>
    <property type="match status" value="1"/>
</dbReference>
<accession>A0A8J2TKI7</accession>
<dbReference type="EMBL" id="BMIC01000001">
    <property type="protein sequence ID" value="GFZ76106.1"/>
    <property type="molecule type" value="Genomic_DNA"/>
</dbReference>
<dbReference type="InterPro" id="IPR013783">
    <property type="entry name" value="Ig-like_fold"/>
</dbReference>
<dbReference type="AlphaFoldDB" id="A0A8J2TKI7"/>
<evidence type="ECO:0000313" key="2">
    <source>
        <dbReference type="EMBL" id="GFZ76106.1"/>
    </source>
</evidence>
<dbReference type="RefSeq" id="WP_188604386.1">
    <property type="nucleotide sequence ID" value="NZ_BMIC01000001.1"/>
</dbReference>
<name>A0A8J2TKI7_9FLAO</name>
<dbReference type="SMART" id="SM00089">
    <property type="entry name" value="PKD"/>
    <property type="match status" value="1"/>
</dbReference>
<sequence>MKSFKSLFVFLIVLSYLGCTTEDRDTNFVDQILAPANVSAVFSITQDNTGLVTIAPNGEGAVSFEVYYGDEPNHFDVVSVGQTLSNIYPEGVYTVTIVAIGINGLKTTVTRELTVSFLAPENLVVTIEPVQGDVFSINVSATADLEAYFEVYFGDVIDETPVMFMEGETITHTYSDVGDYVVRVIAYSGGSETTEYTETITIVNPIVLPISFEDATVNYAFTDFGNVASSVVTNPDMSGGNTSAMVGRSNKPVGAEVWGGTFLQLDDPIDFSTLNNLKVNVWSPVSGITVKLKLENATNGSISAEVDVTNTVANAWETLTFDFSSSDLSQEYHKIVLFFDFGNPGNGNMYYFDDINLSTPVASTSNIVGTWKMASEPGSLKVGPSPGSGEWWSIDAAGVTARACYFNDTFIFTADGAFNNNLGAQTWIEGWQGGGDNCGTPVGPYNGSIPATYTYNTSTNSVTVNGTGAYIGIPKANNAGELPNVAVPNSITYDVTFLDVNTMVVGIEAGSGVFWTYKLVRDTTPTTPIHGIWKMASEPGSLKVGPSPGSGDWWSIDAAGVTARACYFNDTYIFGTDGSFKNVLGTQSWIEGWQGGGDACGTPVAPHNGLSAYTFNNNQAAGTITVNGTGSYIGLPKANNAGELPNVAVPSSITYNVTFIDSNTISVGIESGSGVFWTYKLIRI</sequence>
<gene>
    <name evidence="2" type="ORF">GCM10011531_01030</name>
</gene>
<keyword evidence="3" id="KW-1185">Reference proteome</keyword>
<dbReference type="InterPro" id="IPR035986">
    <property type="entry name" value="PKD_dom_sf"/>
</dbReference>
<dbReference type="Proteomes" id="UP000598120">
    <property type="component" value="Unassembled WGS sequence"/>
</dbReference>
<dbReference type="SUPFAM" id="SSF49299">
    <property type="entry name" value="PKD domain"/>
    <property type="match status" value="1"/>
</dbReference>
<comment type="caution">
    <text evidence="2">The sequence shown here is derived from an EMBL/GenBank/DDBJ whole genome shotgun (WGS) entry which is preliminary data.</text>
</comment>
<dbReference type="InterPro" id="IPR022409">
    <property type="entry name" value="PKD/Chitinase_dom"/>
</dbReference>
<evidence type="ECO:0000259" key="1">
    <source>
        <dbReference type="SMART" id="SM00089"/>
    </source>
</evidence>
<organism evidence="2 3">
    <name type="scientific">Aquaticitalea lipolytica</name>
    <dbReference type="NCBI Taxonomy" id="1247562"/>
    <lineage>
        <taxon>Bacteria</taxon>
        <taxon>Pseudomonadati</taxon>
        <taxon>Bacteroidota</taxon>
        <taxon>Flavobacteriia</taxon>
        <taxon>Flavobacteriales</taxon>
        <taxon>Flavobacteriaceae</taxon>
        <taxon>Aquaticitalea</taxon>
    </lineage>
</organism>
<reference evidence="2 3" key="1">
    <citation type="journal article" date="2014" name="Int. J. Syst. Evol. Microbiol.">
        <title>Complete genome sequence of Corynebacterium casei LMG S-19264T (=DSM 44701T), isolated from a smear-ripened cheese.</title>
        <authorList>
            <consortium name="US DOE Joint Genome Institute (JGI-PGF)"/>
            <person name="Walter F."/>
            <person name="Albersmeier A."/>
            <person name="Kalinowski J."/>
            <person name="Ruckert C."/>
        </authorList>
    </citation>
    <scope>NUCLEOTIDE SEQUENCE [LARGE SCALE GENOMIC DNA]</scope>
    <source>
        <strain evidence="2 3">CGMCC 1.15295</strain>
    </source>
</reference>
<evidence type="ECO:0000313" key="3">
    <source>
        <dbReference type="Proteomes" id="UP000598120"/>
    </source>
</evidence>
<feature type="domain" description="PKD/Chitinase" evidence="1">
    <location>
        <begin position="122"/>
        <end position="205"/>
    </location>
</feature>
<dbReference type="Gene3D" id="2.60.120.260">
    <property type="entry name" value="Galactose-binding domain-like"/>
    <property type="match status" value="1"/>
</dbReference>